<dbReference type="EMBL" id="MGKT01000006">
    <property type="protein sequence ID" value="OGN31097.1"/>
    <property type="molecule type" value="Genomic_DNA"/>
</dbReference>
<proteinExistence type="predicted"/>
<name>A0A1F8H0C4_9BACT</name>
<dbReference type="AlphaFoldDB" id="A0A1F8H0C4"/>
<organism evidence="1 2">
    <name type="scientific">Candidatus Yanofskybacteria bacterium RIFCSPLOWO2_02_FULL_44_18</name>
    <dbReference type="NCBI Taxonomy" id="1802705"/>
    <lineage>
        <taxon>Bacteria</taxon>
        <taxon>Candidatus Yanofskyibacteriota</taxon>
    </lineage>
</organism>
<sequence length="138" mass="14880">MCKAMVPGSSPGRGADIYKIPLEWYFVSYREKELSMSECKIINSVFLGHQLETTGIEISVGVGRVIGSATKVIRIGLPMISILTAESTPQIAKIDPGAEDAFLAAADTLLKGGTEFYTVLRPDWALAALSWKAVPTYA</sequence>
<accession>A0A1F8H0C4</accession>
<protein>
    <submittedName>
        <fullName evidence="1">Uncharacterized protein</fullName>
    </submittedName>
</protein>
<gene>
    <name evidence="1" type="ORF">A3I96_02260</name>
</gene>
<comment type="caution">
    <text evidence="1">The sequence shown here is derived from an EMBL/GenBank/DDBJ whole genome shotgun (WGS) entry which is preliminary data.</text>
</comment>
<evidence type="ECO:0000313" key="1">
    <source>
        <dbReference type="EMBL" id="OGN31097.1"/>
    </source>
</evidence>
<dbReference type="Proteomes" id="UP000177111">
    <property type="component" value="Unassembled WGS sequence"/>
</dbReference>
<evidence type="ECO:0000313" key="2">
    <source>
        <dbReference type="Proteomes" id="UP000177111"/>
    </source>
</evidence>
<reference evidence="1 2" key="1">
    <citation type="journal article" date="2016" name="Nat. Commun.">
        <title>Thousands of microbial genomes shed light on interconnected biogeochemical processes in an aquifer system.</title>
        <authorList>
            <person name="Anantharaman K."/>
            <person name="Brown C.T."/>
            <person name="Hug L.A."/>
            <person name="Sharon I."/>
            <person name="Castelle C.J."/>
            <person name="Probst A.J."/>
            <person name="Thomas B.C."/>
            <person name="Singh A."/>
            <person name="Wilkins M.J."/>
            <person name="Karaoz U."/>
            <person name="Brodie E.L."/>
            <person name="Williams K.H."/>
            <person name="Hubbard S.S."/>
            <person name="Banfield J.F."/>
        </authorList>
    </citation>
    <scope>NUCLEOTIDE SEQUENCE [LARGE SCALE GENOMIC DNA]</scope>
</reference>